<evidence type="ECO:0000256" key="1">
    <source>
        <dbReference type="SAM" id="MobiDB-lite"/>
    </source>
</evidence>
<organism evidence="2 3">
    <name type="scientific">Dissostichus eleginoides</name>
    <name type="common">Patagonian toothfish</name>
    <name type="synonym">Dissostichus amissus</name>
    <dbReference type="NCBI Taxonomy" id="100907"/>
    <lineage>
        <taxon>Eukaryota</taxon>
        <taxon>Metazoa</taxon>
        <taxon>Chordata</taxon>
        <taxon>Craniata</taxon>
        <taxon>Vertebrata</taxon>
        <taxon>Euteleostomi</taxon>
        <taxon>Actinopterygii</taxon>
        <taxon>Neopterygii</taxon>
        <taxon>Teleostei</taxon>
        <taxon>Neoteleostei</taxon>
        <taxon>Acanthomorphata</taxon>
        <taxon>Eupercaria</taxon>
        <taxon>Perciformes</taxon>
        <taxon>Notothenioidei</taxon>
        <taxon>Nototheniidae</taxon>
        <taxon>Dissostichus</taxon>
    </lineage>
</organism>
<feature type="compositionally biased region" description="Polar residues" evidence="1">
    <location>
        <begin position="1"/>
        <end position="18"/>
    </location>
</feature>
<feature type="non-terminal residue" evidence="2">
    <location>
        <position position="71"/>
    </location>
</feature>
<evidence type="ECO:0000313" key="3">
    <source>
        <dbReference type="Proteomes" id="UP001228049"/>
    </source>
</evidence>
<proteinExistence type="predicted"/>
<reference evidence="2" key="1">
    <citation type="submission" date="2023-04" db="EMBL/GenBank/DDBJ databases">
        <title>Chromosome-level genome of Chaenocephalus aceratus.</title>
        <authorList>
            <person name="Park H."/>
        </authorList>
    </citation>
    <scope>NUCLEOTIDE SEQUENCE</scope>
    <source>
        <strain evidence="2">DE</strain>
        <tissue evidence="2">Muscle</tissue>
    </source>
</reference>
<comment type="caution">
    <text evidence="2">The sequence shown here is derived from an EMBL/GenBank/DDBJ whole genome shotgun (WGS) entry which is preliminary data.</text>
</comment>
<dbReference type="Proteomes" id="UP001228049">
    <property type="component" value="Unassembled WGS sequence"/>
</dbReference>
<keyword evidence="3" id="KW-1185">Reference proteome</keyword>
<gene>
    <name evidence="2" type="ORF">KUDE01_024002</name>
</gene>
<evidence type="ECO:0000313" key="2">
    <source>
        <dbReference type="EMBL" id="KAK1883227.1"/>
    </source>
</evidence>
<dbReference type="EMBL" id="JASDAP010000023">
    <property type="protein sequence ID" value="KAK1883227.1"/>
    <property type="molecule type" value="Genomic_DNA"/>
</dbReference>
<feature type="region of interest" description="Disordered" evidence="1">
    <location>
        <begin position="1"/>
        <end position="25"/>
    </location>
</feature>
<accession>A0AAD9BFZ8</accession>
<protein>
    <submittedName>
        <fullName evidence="2">ATPase family AAA domain containing protein 5</fullName>
    </submittedName>
</protein>
<dbReference type="AlphaFoldDB" id="A0AAD9BFZ8"/>
<name>A0AAD9BFZ8_DISEL</name>
<sequence length="71" mass="7720">MAEVDTMTQWRPEQPSRTLSKDQDGLLSGFEPTFKQLHIVTLSVLAEAHITQQHVGGGVLMQVAEDTGLSG</sequence>